<evidence type="ECO:0000256" key="2">
    <source>
        <dbReference type="ARBA" id="ARBA00023012"/>
    </source>
</evidence>
<dbReference type="EMBL" id="LR743504">
    <property type="protein sequence ID" value="CAA2099830.1"/>
    <property type="molecule type" value="Genomic_DNA"/>
</dbReference>
<dbReference type="SUPFAM" id="SSF46894">
    <property type="entry name" value="C-terminal effector domain of the bipartite response regulators"/>
    <property type="match status" value="1"/>
</dbReference>
<dbReference type="PANTHER" id="PTHR48111">
    <property type="entry name" value="REGULATOR OF RPOS"/>
    <property type="match status" value="1"/>
</dbReference>
<dbReference type="CDD" id="cd00383">
    <property type="entry name" value="trans_reg_C"/>
    <property type="match status" value="1"/>
</dbReference>
<evidence type="ECO:0000256" key="1">
    <source>
        <dbReference type="ARBA" id="ARBA00022553"/>
    </source>
</evidence>
<keyword evidence="3" id="KW-0805">Transcription regulation</keyword>
<sequence>MPIHAQAAFPRIPDHVSSGPMRLLIIEDDREAVSYLVKAFREAGHVPDHAVDGLDGYALAREGDYDVLIVDRMLPKLDGLSLIRSLREQEVTTPILILSALGQVDDRVKGLRAGGDDYLPKPYAFSELLARAEVLARRRASSPGTAEATSYHVGDLHLDRLSHRVTRGGHEILLQPREFRLLEYLMRHAGQVVTRTMLLEHVWDYHFDPQTNVIDVHVSRLRAKLDKDFDTALIHTIRGAGYILRPDENSRASDAP</sequence>
<gene>
    <name evidence="10" type="primary">cusR</name>
    <name evidence="10" type="ORF">MBUL_00351</name>
</gene>
<keyword evidence="1 6" id="KW-0597">Phosphoprotein</keyword>
<feature type="domain" description="Response regulatory" evidence="8">
    <location>
        <begin position="22"/>
        <end position="136"/>
    </location>
</feature>
<feature type="domain" description="OmpR/PhoB-type" evidence="9">
    <location>
        <begin position="148"/>
        <end position="246"/>
    </location>
</feature>
<dbReference type="SUPFAM" id="SSF52172">
    <property type="entry name" value="CheY-like"/>
    <property type="match status" value="1"/>
</dbReference>
<evidence type="ECO:0000256" key="5">
    <source>
        <dbReference type="ARBA" id="ARBA00023163"/>
    </source>
</evidence>
<evidence type="ECO:0000313" key="10">
    <source>
        <dbReference type="EMBL" id="CAA2099830.1"/>
    </source>
</evidence>
<dbReference type="PROSITE" id="PS50110">
    <property type="entry name" value="RESPONSE_REGULATORY"/>
    <property type="match status" value="1"/>
</dbReference>
<feature type="DNA-binding region" description="OmpR/PhoB-type" evidence="7">
    <location>
        <begin position="148"/>
        <end position="246"/>
    </location>
</feature>
<dbReference type="Pfam" id="PF00072">
    <property type="entry name" value="Response_reg"/>
    <property type="match status" value="1"/>
</dbReference>
<dbReference type="PANTHER" id="PTHR48111:SF76">
    <property type="entry name" value="TWO-COMPONENT RESPONSE REGULATOR"/>
    <property type="match status" value="1"/>
</dbReference>
<dbReference type="InterPro" id="IPR036388">
    <property type="entry name" value="WH-like_DNA-bd_sf"/>
</dbReference>
<dbReference type="InterPro" id="IPR001789">
    <property type="entry name" value="Sig_transdc_resp-reg_receiver"/>
</dbReference>
<keyword evidence="4 7" id="KW-0238">DNA-binding</keyword>
<evidence type="ECO:0000256" key="3">
    <source>
        <dbReference type="ARBA" id="ARBA00023015"/>
    </source>
</evidence>
<dbReference type="FunFam" id="1.10.10.10:FF:000005">
    <property type="entry name" value="Two-component system response regulator"/>
    <property type="match status" value="1"/>
</dbReference>
<name>A0A679ILC8_9HYPH</name>
<dbReference type="GO" id="GO:0000976">
    <property type="term" value="F:transcription cis-regulatory region binding"/>
    <property type="evidence" value="ECO:0007669"/>
    <property type="project" value="TreeGrafter"/>
</dbReference>
<organism evidence="10">
    <name type="scientific">Methylobacterium bullatum</name>
    <dbReference type="NCBI Taxonomy" id="570505"/>
    <lineage>
        <taxon>Bacteria</taxon>
        <taxon>Pseudomonadati</taxon>
        <taxon>Pseudomonadota</taxon>
        <taxon>Alphaproteobacteria</taxon>
        <taxon>Hyphomicrobiales</taxon>
        <taxon>Methylobacteriaceae</taxon>
        <taxon>Methylobacterium</taxon>
    </lineage>
</organism>
<keyword evidence="2" id="KW-0902">Two-component regulatory system</keyword>
<evidence type="ECO:0000256" key="4">
    <source>
        <dbReference type="ARBA" id="ARBA00023125"/>
    </source>
</evidence>
<evidence type="ECO:0000256" key="7">
    <source>
        <dbReference type="PROSITE-ProRule" id="PRU01091"/>
    </source>
</evidence>
<feature type="modified residue" description="4-aspartylphosphate" evidence="6">
    <location>
        <position position="71"/>
    </location>
</feature>
<evidence type="ECO:0000256" key="6">
    <source>
        <dbReference type="PROSITE-ProRule" id="PRU00169"/>
    </source>
</evidence>
<evidence type="ECO:0000259" key="8">
    <source>
        <dbReference type="PROSITE" id="PS50110"/>
    </source>
</evidence>
<dbReference type="GO" id="GO:0000156">
    <property type="term" value="F:phosphorelay response regulator activity"/>
    <property type="evidence" value="ECO:0007669"/>
    <property type="project" value="TreeGrafter"/>
</dbReference>
<dbReference type="SMART" id="SM00448">
    <property type="entry name" value="REC"/>
    <property type="match status" value="1"/>
</dbReference>
<dbReference type="InterPro" id="IPR001867">
    <property type="entry name" value="OmpR/PhoB-type_DNA-bd"/>
</dbReference>
<dbReference type="CDD" id="cd19935">
    <property type="entry name" value="REC_OmpR_CusR-like"/>
    <property type="match status" value="1"/>
</dbReference>
<dbReference type="PROSITE" id="PS51755">
    <property type="entry name" value="OMPR_PHOB"/>
    <property type="match status" value="1"/>
</dbReference>
<keyword evidence="5" id="KW-0804">Transcription</keyword>
<dbReference type="AlphaFoldDB" id="A0A679ILC8"/>
<dbReference type="Pfam" id="PF00486">
    <property type="entry name" value="Trans_reg_C"/>
    <property type="match status" value="1"/>
</dbReference>
<dbReference type="GO" id="GO:0032993">
    <property type="term" value="C:protein-DNA complex"/>
    <property type="evidence" value="ECO:0007669"/>
    <property type="project" value="TreeGrafter"/>
</dbReference>
<evidence type="ECO:0000259" key="9">
    <source>
        <dbReference type="PROSITE" id="PS51755"/>
    </source>
</evidence>
<dbReference type="InterPro" id="IPR039420">
    <property type="entry name" value="WalR-like"/>
</dbReference>
<dbReference type="InterPro" id="IPR016032">
    <property type="entry name" value="Sig_transdc_resp-reg_C-effctor"/>
</dbReference>
<dbReference type="SMART" id="SM00862">
    <property type="entry name" value="Trans_reg_C"/>
    <property type="match status" value="1"/>
</dbReference>
<reference evidence="10" key="1">
    <citation type="submission" date="2019-12" db="EMBL/GenBank/DDBJ databases">
        <authorList>
            <person name="Cremers G."/>
        </authorList>
    </citation>
    <scope>NUCLEOTIDE SEQUENCE</scope>
    <source>
        <strain evidence="10">Mbul1</strain>
    </source>
</reference>
<dbReference type="GO" id="GO:0006355">
    <property type="term" value="P:regulation of DNA-templated transcription"/>
    <property type="evidence" value="ECO:0007669"/>
    <property type="project" value="InterPro"/>
</dbReference>
<proteinExistence type="predicted"/>
<protein>
    <submittedName>
        <fullName evidence="10">Transcriptional regulatory protein CusR</fullName>
    </submittedName>
</protein>
<dbReference type="Gene3D" id="1.10.10.10">
    <property type="entry name" value="Winged helix-like DNA-binding domain superfamily/Winged helix DNA-binding domain"/>
    <property type="match status" value="1"/>
</dbReference>
<dbReference type="GO" id="GO:0005829">
    <property type="term" value="C:cytosol"/>
    <property type="evidence" value="ECO:0007669"/>
    <property type="project" value="TreeGrafter"/>
</dbReference>
<dbReference type="Gene3D" id="3.40.50.2300">
    <property type="match status" value="1"/>
</dbReference>
<accession>A0A679ILC8</accession>
<dbReference type="InterPro" id="IPR011006">
    <property type="entry name" value="CheY-like_superfamily"/>
</dbReference>